<feature type="region of interest" description="Disordered" evidence="1">
    <location>
        <begin position="22"/>
        <end position="51"/>
    </location>
</feature>
<gene>
    <name evidence="2" type="ORF">LPTSP3_g04140</name>
</gene>
<evidence type="ECO:0000256" key="1">
    <source>
        <dbReference type="SAM" id="MobiDB-lite"/>
    </source>
</evidence>
<dbReference type="EMBL" id="AP025028">
    <property type="protein sequence ID" value="BDA77484.1"/>
    <property type="molecule type" value="Genomic_DNA"/>
</dbReference>
<feature type="compositionally biased region" description="Basic and acidic residues" evidence="1">
    <location>
        <begin position="41"/>
        <end position="51"/>
    </location>
</feature>
<sequence length="69" mass="7724">MESLNPLTVEFAETTVFAMGIPEGKEAGGQEPNVLPDEDTEVKANNESKSDELFFFSPEQDMRRTDNNE</sequence>
<name>A0ABM7UG76_9LEPT</name>
<accession>A0ABM7UG76</accession>
<evidence type="ECO:0000313" key="2">
    <source>
        <dbReference type="EMBL" id="BDA77484.1"/>
    </source>
</evidence>
<dbReference type="Proteomes" id="UP000245263">
    <property type="component" value="Chromosome 1"/>
</dbReference>
<evidence type="ECO:0000313" key="3">
    <source>
        <dbReference type="Proteomes" id="UP000245263"/>
    </source>
</evidence>
<organism evidence="2 3">
    <name type="scientific">Leptospira kobayashii</name>
    <dbReference type="NCBI Taxonomy" id="1917830"/>
    <lineage>
        <taxon>Bacteria</taxon>
        <taxon>Pseudomonadati</taxon>
        <taxon>Spirochaetota</taxon>
        <taxon>Spirochaetia</taxon>
        <taxon>Leptospirales</taxon>
        <taxon>Leptospiraceae</taxon>
        <taxon>Leptospira</taxon>
    </lineage>
</organism>
<protein>
    <submittedName>
        <fullName evidence="2">Uncharacterized protein</fullName>
    </submittedName>
</protein>
<keyword evidence="3" id="KW-1185">Reference proteome</keyword>
<proteinExistence type="predicted"/>
<reference evidence="2 3" key="1">
    <citation type="submission" date="2021-08" db="EMBL/GenBank/DDBJ databases">
        <title>Complete genome sequence of Leptospira kobayashii strain E30.</title>
        <authorList>
            <person name="Nakao R."/>
            <person name="Nakamura S."/>
            <person name="Masuzawa T."/>
            <person name="Koizumi N."/>
        </authorList>
    </citation>
    <scope>NUCLEOTIDE SEQUENCE [LARGE SCALE GENOMIC DNA]</scope>
    <source>
        <strain evidence="2 3">E30</strain>
    </source>
</reference>